<accession>A0A249DXV0</accession>
<evidence type="ECO:0000313" key="3">
    <source>
        <dbReference type="Proteomes" id="UP000216438"/>
    </source>
</evidence>
<dbReference type="RefSeq" id="WP_059108191.1">
    <property type="nucleotide sequence ID" value="NZ_CP016303.1"/>
</dbReference>
<protein>
    <submittedName>
        <fullName evidence="2">Uncharacterized protein</fullName>
    </submittedName>
</protein>
<keyword evidence="1" id="KW-1133">Transmembrane helix</keyword>
<feature type="transmembrane region" description="Helical" evidence="1">
    <location>
        <begin position="440"/>
        <end position="460"/>
    </location>
</feature>
<keyword evidence="1" id="KW-0472">Membrane</keyword>
<name>A0A249DXV0_9ENTR</name>
<sequence length="972" mass="114706">MSNNIYKMINYEYIEEYAKSNLVIENGYIDERLIKLINNHKKKIQNILEGYIDKEFFNNFLHKILVAAYQNAHFRPHDILKEDFFLKLTCDALFISLDYYDEVIENNDKDIKSFNFINRIFYFCSVISMAVKEALKIDLKSFKSTWYNDFLHYQYSNEFNQLVTQVINNDNIKDINFNDFKNKILAKLKSVCYRTFTQIDFSEKEKKALKGLLKIAYNLHYDFSESRHKFINHSALTGFDQHVINVINHFLQEKGIEHSNLTNNFLIISKIQDEYVNENFHYQFITDKDFYNKNLSDVTTNIGIALIFYIYDVIIDELDFLYRTDRQGYFKISFKISERLTKFEDNFDFSYFYNLQIYKKEKENQKNLLKQIFYKFAIPAVGIVFNTFFAKFIGFITQRSNSVTDEIRMNASIIMGIVSSLDSFIMSYLFNFLLKDEDSFYLYSADGSVIAFGIGSLTPIPQRTTITRTISMNSIHENGLSDPSLFQNTRVDTIPGRFADPIPIPGHVHDGFKRRKRSAEINDHVVDNKHIYIRYHDFIKKKSNKENYKSNPLLKKWIEKNQYTVMKHKPLTEKYDYDYKKVLDSLNFIQDELLNFRNISLANEYLKDRSYSVQDDFTININRNDFNEKYFFLQVFNINVDYFDKNDMDKIDERIFIISKMMCDEEFYLQSKNLNLNFSFYDFMQYANMFVDEKNLHISRRILLTILLIYFYRQGDDILKTTKNIEEKILENELAQLKPKAPVSEINRKFNAIISIHKKTIQNIISVIKYFTEITCCNNTRIILRSLMKLQNDIYSITNKTSNETLIKIPMDVIPIHVKHDLYTRNVKGLYYKQNPEGKYSLGVDYSTGLEVAKLKAIPANLHDTILAGMLIQKNLANDFFLFSRDHHGNIIGSLSDSPSDANFIGIAKMLLIYEDLLLSHNNTAVMDKFDIDSFMENLQKTVKFKVNIIFNNADSILFILKKIKMIIEGEH</sequence>
<reference evidence="2 3" key="2">
    <citation type="submission" date="2017-09" db="EMBL/GenBank/DDBJ databases">
        <title>The genome of whitefly Bemisia tabaci, a global crop pest, provides novel insights into virus transmission, host adaptation and insecticide resistance.</title>
        <authorList>
            <person name="Kaur N."/>
            <person name="Kliot A."/>
            <person name="Pinheiro P.V."/>
            <person name="Luan J."/>
            <person name="Zheng Y."/>
            <person name="Liu W."/>
            <person name="Sun H."/>
            <person name="Yang X."/>
            <person name="Xu Y."/>
            <person name="Luo Y."/>
            <person name="Kruse A."/>
            <person name="Fisher T.W."/>
            <person name="Nelson D.R."/>
            <person name="Elimelech M."/>
            <person name="MacCoss M."/>
            <person name="Johnson R."/>
            <person name="Cohen E."/>
            <person name="Hunter W.B."/>
            <person name="Brown J.K."/>
            <person name="Jander G."/>
            <person name="Cilia M."/>
            <person name="Douglas A.E."/>
            <person name="Ghanim M."/>
            <person name="Simmons A.M."/>
            <person name="Wintermantel W.M."/>
            <person name="Ling K.-S."/>
            <person name="Fei Z."/>
        </authorList>
    </citation>
    <scope>NUCLEOTIDE SEQUENCE [LARGE SCALE GENOMIC DNA]</scope>
    <source>
        <strain evidence="2 3">MEAM1</strain>
    </source>
</reference>
<evidence type="ECO:0000313" key="2">
    <source>
        <dbReference type="EMBL" id="ASX26374.1"/>
    </source>
</evidence>
<dbReference type="AlphaFoldDB" id="A0A249DXV0"/>
<evidence type="ECO:0000256" key="1">
    <source>
        <dbReference type="SAM" id="Phobius"/>
    </source>
</evidence>
<proteinExistence type="predicted"/>
<dbReference type="EMBL" id="CP016303">
    <property type="protein sequence ID" value="ASX26374.1"/>
    <property type="molecule type" value="Genomic_DNA"/>
</dbReference>
<reference evidence="3" key="1">
    <citation type="submission" date="2016-06" db="EMBL/GenBank/DDBJ databases">
        <authorList>
            <person name="Chen W."/>
            <person name="Hasegawa D.K."/>
        </authorList>
    </citation>
    <scope>NUCLEOTIDE SEQUENCE [LARGE SCALE GENOMIC DNA]</scope>
    <source>
        <strain evidence="3">MEAM1</strain>
    </source>
</reference>
<keyword evidence="1" id="KW-0812">Transmembrane</keyword>
<feature type="transmembrane region" description="Helical" evidence="1">
    <location>
        <begin position="372"/>
        <end position="393"/>
    </location>
</feature>
<organism evidence="2 3">
    <name type="scientific">Candidatus Hamiltonella defensa</name>
    <name type="common">Bemisia tabaci</name>
    <dbReference type="NCBI Taxonomy" id="672795"/>
    <lineage>
        <taxon>Bacteria</taxon>
        <taxon>Pseudomonadati</taxon>
        <taxon>Pseudomonadota</taxon>
        <taxon>Gammaproteobacteria</taxon>
        <taxon>Enterobacterales</taxon>
        <taxon>Enterobacteriaceae</taxon>
        <taxon>aphid secondary symbionts</taxon>
        <taxon>Candidatus Williamhamiltonella</taxon>
    </lineage>
</organism>
<feature type="transmembrane region" description="Helical" evidence="1">
    <location>
        <begin position="413"/>
        <end position="434"/>
    </location>
</feature>
<dbReference type="Proteomes" id="UP000216438">
    <property type="component" value="Chromosome"/>
</dbReference>
<gene>
    <name evidence="2" type="ORF">BA171_04680</name>
</gene>